<sequence length="243" mass="28062">MHPTHISMDCATEFCPDEKIIQENILLNIIKELCADSKNKLSPKLVGKVNRIIANCDLTYYSSLHKLTTADESTSTLLGVMHQTAAELTFDEQTELNQAIINKIQNKIPIFTSELEKLKQNICTGKKSRKDQIKDLQDSLDEKLNTLKEQEDEKVELMMEWLDHRLHDVSTFSTSSSELLTLKTKILELKSKILHLQILRNIFTETNQSIKAYSEVHKDLEESIKETEHRIKDFKDIIESDYN</sequence>
<dbReference type="Proteomes" id="UP000838878">
    <property type="component" value="Chromosome 5"/>
</dbReference>
<keyword evidence="3" id="KW-1185">Reference proteome</keyword>
<dbReference type="EMBL" id="OV170225">
    <property type="protein sequence ID" value="CAH0725347.1"/>
    <property type="molecule type" value="Genomic_DNA"/>
</dbReference>
<dbReference type="OrthoDB" id="7696867at2759"/>
<feature type="coiled-coil region" evidence="1">
    <location>
        <begin position="210"/>
        <end position="237"/>
    </location>
</feature>
<gene>
    <name evidence="2" type="ORF">BINO364_LOCUS10935</name>
</gene>
<evidence type="ECO:0000313" key="3">
    <source>
        <dbReference type="Proteomes" id="UP000838878"/>
    </source>
</evidence>
<proteinExistence type="predicted"/>
<evidence type="ECO:0000256" key="1">
    <source>
        <dbReference type="SAM" id="Coils"/>
    </source>
</evidence>
<keyword evidence="1" id="KW-0175">Coiled coil</keyword>
<feature type="coiled-coil region" evidence="1">
    <location>
        <begin position="101"/>
        <end position="160"/>
    </location>
</feature>
<protein>
    <submittedName>
        <fullName evidence="2">Uncharacterized protein</fullName>
    </submittedName>
</protein>
<dbReference type="AlphaFoldDB" id="A0A8J9UT04"/>
<organism evidence="2 3">
    <name type="scientific">Brenthis ino</name>
    <name type="common">lesser marbled fritillary</name>
    <dbReference type="NCBI Taxonomy" id="405034"/>
    <lineage>
        <taxon>Eukaryota</taxon>
        <taxon>Metazoa</taxon>
        <taxon>Ecdysozoa</taxon>
        <taxon>Arthropoda</taxon>
        <taxon>Hexapoda</taxon>
        <taxon>Insecta</taxon>
        <taxon>Pterygota</taxon>
        <taxon>Neoptera</taxon>
        <taxon>Endopterygota</taxon>
        <taxon>Lepidoptera</taxon>
        <taxon>Glossata</taxon>
        <taxon>Ditrysia</taxon>
        <taxon>Papilionoidea</taxon>
        <taxon>Nymphalidae</taxon>
        <taxon>Heliconiinae</taxon>
        <taxon>Argynnini</taxon>
        <taxon>Brenthis</taxon>
    </lineage>
</organism>
<reference evidence="2" key="1">
    <citation type="submission" date="2021-12" db="EMBL/GenBank/DDBJ databases">
        <authorList>
            <person name="Martin H S."/>
        </authorList>
    </citation>
    <scope>NUCLEOTIDE SEQUENCE</scope>
</reference>
<accession>A0A8J9UT04</accession>
<evidence type="ECO:0000313" key="2">
    <source>
        <dbReference type="EMBL" id="CAH0725347.1"/>
    </source>
</evidence>
<name>A0A8J9UT04_9NEOP</name>
<feature type="non-terminal residue" evidence="2">
    <location>
        <position position="243"/>
    </location>
</feature>